<comment type="caution">
    <text evidence="2">The sequence shown here is derived from an EMBL/GenBank/DDBJ whole genome shotgun (WGS) entry which is preliminary data.</text>
</comment>
<organism evidence="2 3">
    <name type="scientific">Xenorhabdus khoisanae</name>
    <dbReference type="NCBI Taxonomy" id="880157"/>
    <lineage>
        <taxon>Bacteria</taxon>
        <taxon>Pseudomonadati</taxon>
        <taxon>Pseudomonadota</taxon>
        <taxon>Gammaproteobacteria</taxon>
        <taxon>Enterobacterales</taxon>
        <taxon>Morganellaceae</taxon>
        <taxon>Xenorhabdus</taxon>
    </lineage>
</organism>
<gene>
    <name evidence="2" type="ORF">AB204_19870</name>
</gene>
<dbReference type="Gene3D" id="3.30.1130.10">
    <property type="match status" value="1"/>
</dbReference>
<reference evidence="2 3" key="1">
    <citation type="submission" date="2015-06" db="EMBL/GenBank/DDBJ databases">
        <title>Draft Whole-Genome Sequence of the Entomopathogenic Bacterium Xenorhabdus khoisanae.</title>
        <authorList>
            <person name="Naidoo S."/>
            <person name="Featherston J."/>
            <person name="Gray V.M."/>
        </authorList>
    </citation>
    <scope>NUCLEOTIDE SEQUENCE [LARGE SCALE GENOMIC DNA]</scope>
    <source>
        <strain evidence="2 3">MCB</strain>
    </source>
</reference>
<dbReference type="EMBL" id="LFCV01000193">
    <property type="protein sequence ID" value="KMJ43406.1"/>
    <property type="molecule type" value="Genomic_DNA"/>
</dbReference>
<dbReference type="InterPro" id="IPR043133">
    <property type="entry name" value="GTP-CH-I_C/QueF"/>
</dbReference>
<dbReference type="InterPro" id="IPR029139">
    <property type="entry name" value="QueF_N"/>
</dbReference>
<evidence type="ECO:0000313" key="2">
    <source>
        <dbReference type="EMBL" id="KMJ43406.1"/>
    </source>
</evidence>
<proteinExistence type="predicted"/>
<feature type="domain" description="NADPH-dependent 7-cyano-7-deazaguanine reductase N-terminal" evidence="1">
    <location>
        <begin position="5"/>
        <end position="48"/>
    </location>
</feature>
<dbReference type="AlphaFoldDB" id="A0A0J5FME4"/>
<keyword evidence="3" id="KW-1185">Reference proteome</keyword>
<name>A0A0J5FME4_9GAMM</name>
<dbReference type="Proteomes" id="UP000036277">
    <property type="component" value="Unassembled WGS sequence"/>
</dbReference>
<protein>
    <recommendedName>
        <fullName evidence="1">NADPH-dependent 7-cyano-7-deazaguanine reductase N-terminal domain-containing protein</fullName>
    </recommendedName>
</protein>
<evidence type="ECO:0000313" key="3">
    <source>
        <dbReference type="Proteomes" id="UP000036277"/>
    </source>
</evidence>
<accession>A0A0J5FME4</accession>
<evidence type="ECO:0000259" key="1">
    <source>
        <dbReference type="Pfam" id="PF14819"/>
    </source>
</evidence>
<dbReference type="STRING" id="880157.AB204_19870"/>
<dbReference type="Pfam" id="PF14819">
    <property type="entry name" value="QueF_N"/>
    <property type="match status" value="1"/>
</dbReference>
<dbReference type="PATRIC" id="fig|880157.4.peg.4287"/>
<sequence length="86" mass="9900">MKIPLIQSKSFKLYLNSFNQTRVADWETVQKTLQQDLSACANGDIEIVLHHLHEFNQQPIAEFAGKCIDNQDIEKAHKGIVLFFSR</sequence>